<evidence type="ECO:0000256" key="7">
    <source>
        <dbReference type="SAM" id="SignalP"/>
    </source>
</evidence>
<proteinExistence type="inferred from homology"/>
<evidence type="ECO:0000259" key="8">
    <source>
        <dbReference type="PROSITE" id="PS51820"/>
    </source>
</evidence>
<dbReference type="Proteomes" id="UP000286701">
    <property type="component" value="Unassembled WGS sequence"/>
</dbReference>
<keyword evidence="10" id="KW-1185">Reference proteome</keyword>
<dbReference type="Gene3D" id="3.90.182.10">
    <property type="entry name" value="Toxin - Anthrax Protective Antigen,domain 1"/>
    <property type="match status" value="1"/>
</dbReference>
<dbReference type="GO" id="GO:0004563">
    <property type="term" value="F:beta-N-acetylhexosaminidase activity"/>
    <property type="evidence" value="ECO:0007669"/>
    <property type="project" value="UniProtKB-EC"/>
</dbReference>
<dbReference type="Pfam" id="PF13290">
    <property type="entry name" value="CHB_HEX_C_1"/>
    <property type="match status" value="1"/>
</dbReference>
<dbReference type="Gene3D" id="3.30.379.10">
    <property type="entry name" value="Chitobiase/beta-hexosaminidase domain 2-like"/>
    <property type="match status" value="1"/>
</dbReference>
<comment type="similarity">
    <text evidence="2">Belongs to the glycosyl hydrolase 20 family.</text>
</comment>
<evidence type="ECO:0000313" key="9">
    <source>
        <dbReference type="EMBL" id="RWY50928.1"/>
    </source>
</evidence>
<evidence type="ECO:0000313" key="10">
    <source>
        <dbReference type="Proteomes" id="UP000286701"/>
    </source>
</evidence>
<dbReference type="Pfam" id="PF00728">
    <property type="entry name" value="Glyco_hydro_20"/>
    <property type="match status" value="1"/>
</dbReference>
<feature type="active site" description="Proton donor" evidence="6">
    <location>
        <position position="335"/>
    </location>
</feature>
<dbReference type="GO" id="GO:0016020">
    <property type="term" value="C:membrane"/>
    <property type="evidence" value="ECO:0007669"/>
    <property type="project" value="TreeGrafter"/>
</dbReference>
<dbReference type="CDD" id="cd06563">
    <property type="entry name" value="GH20_chitobiase-like"/>
    <property type="match status" value="1"/>
</dbReference>
<dbReference type="PRINTS" id="PR00738">
    <property type="entry name" value="GLHYDRLASE20"/>
</dbReference>
<dbReference type="PANTHER" id="PTHR22600:SF57">
    <property type="entry name" value="BETA-N-ACETYLHEXOSAMINIDASE"/>
    <property type="match status" value="1"/>
</dbReference>
<feature type="chain" id="PRO_5019480672" description="beta-N-acetylhexosaminidase" evidence="7">
    <location>
        <begin position="23"/>
        <end position="771"/>
    </location>
</feature>
<keyword evidence="4" id="KW-0378">Hydrolase</keyword>
<keyword evidence="5" id="KW-0326">Glycosidase</keyword>
<evidence type="ECO:0000256" key="2">
    <source>
        <dbReference type="ARBA" id="ARBA00006285"/>
    </source>
</evidence>
<feature type="signal peptide" evidence="7">
    <location>
        <begin position="1"/>
        <end position="22"/>
    </location>
</feature>
<dbReference type="InterPro" id="IPR011658">
    <property type="entry name" value="PA14_dom"/>
</dbReference>
<dbReference type="AlphaFoldDB" id="A0A444MML7"/>
<name>A0A444MML7_9SPHI</name>
<gene>
    <name evidence="9" type="ORF">EPL05_12705</name>
</gene>
<dbReference type="PANTHER" id="PTHR22600">
    <property type="entry name" value="BETA-HEXOSAMINIDASE"/>
    <property type="match status" value="1"/>
</dbReference>
<dbReference type="SUPFAM" id="SSF55545">
    <property type="entry name" value="beta-N-acetylhexosaminidase-like domain"/>
    <property type="match status" value="1"/>
</dbReference>
<evidence type="ECO:0000256" key="5">
    <source>
        <dbReference type="ARBA" id="ARBA00023295"/>
    </source>
</evidence>
<dbReference type="InterPro" id="IPR015882">
    <property type="entry name" value="HEX_bac_N"/>
</dbReference>
<reference evidence="9 10" key="1">
    <citation type="submission" date="2019-01" db="EMBL/GenBank/DDBJ databases">
        <title>Mucilaginibacter antarcticum sp. nov., isolated from antarctic soil.</title>
        <authorList>
            <person name="Yan Y.-Q."/>
            <person name="Du Z.-J."/>
        </authorList>
    </citation>
    <scope>NUCLEOTIDE SEQUENCE [LARGE SCALE GENOMIC DNA]</scope>
    <source>
        <strain evidence="9 10">F01003</strain>
    </source>
</reference>
<keyword evidence="7" id="KW-0732">Signal</keyword>
<dbReference type="EC" id="3.2.1.52" evidence="3"/>
<dbReference type="Pfam" id="PF07691">
    <property type="entry name" value="PA14"/>
    <property type="match status" value="1"/>
</dbReference>
<dbReference type="InterPro" id="IPR025705">
    <property type="entry name" value="Beta_hexosaminidase_sua/sub"/>
</dbReference>
<dbReference type="InterPro" id="IPR017853">
    <property type="entry name" value="GH"/>
</dbReference>
<dbReference type="SUPFAM" id="SSF56988">
    <property type="entry name" value="Anthrax protective antigen"/>
    <property type="match status" value="1"/>
</dbReference>
<feature type="domain" description="PA14" evidence="8">
    <location>
        <begin position="628"/>
        <end position="768"/>
    </location>
</feature>
<dbReference type="PROSITE" id="PS51820">
    <property type="entry name" value="PA14"/>
    <property type="match status" value="1"/>
</dbReference>
<evidence type="ECO:0000256" key="3">
    <source>
        <dbReference type="ARBA" id="ARBA00012663"/>
    </source>
</evidence>
<dbReference type="SUPFAM" id="SSF51445">
    <property type="entry name" value="(Trans)glycosidases"/>
    <property type="match status" value="1"/>
</dbReference>
<dbReference type="GO" id="GO:0030203">
    <property type="term" value="P:glycosaminoglycan metabolic process"/>
    <property type="evidence" value="ECO:0007669"/>
    <property type="project" value="TreeGrafter"/>
</dbReference>
<protein>
    <recommendedName>
        <fullName evidence="3">beta-N-acetylhexosaminidase</fullName>
        <ecNumber evidence="3">3.2.1.52</ecNumber>
    </recommendedName>
</protein>
<dbReference type="InterPro" id="IPR037524">
    <property type="entry name" value="PA14/GLEYA"/>
</dbReference>
<comment type="catalytic activity">
    <reaction evidence="1">
        <text>Hydrolysis of terminal non-reducing N-acetyl-D-hexosamine residues in N-acetyl-beta-D-hexosaminides.</text>
        <dbReference type="EC" id="3.2.1.52"/>
    </reaction>
</comment>
<dbReference type="GO" id="GO:0005975">
    <property type="term" value="P:carbohydrate metabolic process"/>
    <property type="evidence" value="ECO:0007669"/>
    <property type="project" value="InterPro"/>
</dbReference>
<dbReference type="Gene3D" id="3.20.20.80">
    <property type="entry name" value="Glycosidases"/>
    <property type="match status" value="1"/>
</dbReference>
<dbReference type="EMBL" id="SBIW01000006">
    <property type="protein sequence ID" value="RWY50928.1"/>
    <property type="molecule type" value="Genomic_DNA"/>
</dbReference>
<dbReference type="InterPro" id="IPR029018">
    <property type="entry name" value="Hex-like_dom2"/>
</dbReference>
<dbReference type="InterPro" id="IPR059177">
    <property type="entry name" value="GH29D-like_dom"/>
</dbReference>
<dbReference type="SMART" id="SM00758">
    <property type="entry name" value="PA14"/>
    <property type="match status" value="1"/>
</dbReference>
<sequence length="771" mass="85823">MLKKIPSLLFALLITAATTVNAQDADPNMGIIPAPVSVKKAAGEFILSQETKIQADTPNNKAVLFFSSFLANNMAYNKQVGIRNANAGSNVIYLTSTGTEGLPAEGYRLIITPQQITVAGKGAGLFYGIQTLMQLMPLERAATVKIPCATIEDYPRFGYRGVMLDVCRHFFSVEMVKRYIDLMAGYKLNNFHWHLTDDQGWRIEIKKYPRLTQVASVRAQTVIGNYRDRTPQQFDNTPVGGFYTQDQIRDVIKYAADRYINIVPEIEMPGHAQAALAAFPELSCDPKLDYKVAETWGVFNNIYCPSEKTFHFLEDVLTEVIDLFPSKYIHIGGDEAPKTVWKNSKFCQDLIKKLKLKDEHGLQSYFIQRMEKFVNSKGRSIIGWDEILEGGLAPNATVMSWRGEEGGIAAAQQNHDVIMTPGSQGLYIDHGQGKLNQEPLSIGGNEPVSKIYSYNPTPAVLTPGQQAHIKGVQANLWTEYITTDKKVEFMLLPRMLALSEIAWAPVANKNYKDFAEIRLPGHLAWLDKAGYEYHVPVAIGSADTTIIGTQLKVNLKSPVEGAKIYYTIDGYTPRETEMVYTKPITYEVPIDQYRELQTIVVTPSGKRSPITRTMVYNKAPMPAVDFTGTNMGLKYQVSQGTYVNTTQINPAAVIDTGIAKSFQTANSAFKKAFGKYGVVYTGYIKADVDGNYGFSTQSYNGSVLYIDDLPLVDNDGRKGNNETNAVVPLLKGFHKITIKYVDAYTSNSMLRVYMTIPGKPKGEVSPEMLYY</sequence>
<evidence type="ECO:0000256" key="6">
    <source>
        <dbReference type="PIRSR" id="PIRSR625705-1"/>
    </source>
</evidence>
<dbReference type="Pfam" id="PF02838">
    <property type="entry name" value="Glyco_hydro_20b"/>
    <property type="match status" value="1"/>
</dbReference>
<organism evidence="9 10">
    <name type="scientific">Mucilaginibacter gilvus</name>
    <dbReference type="NCBI Taxonomy" id="2305909"/>
    <lineage>
        <taxon>Bacteria</taxon>
        <taxon>Pseudomonadati</taxon>
        <taxon>Bacteroidota</taxon>
        <taxon>Sphingobacteriia</taxon>
        <taxon>Sphingobacteriales</taxon>
        <taxon>Sphingobacteriaceae</taxon>
        <taxon>Mucilaginibacter</taxon>
    </lineage>
</organism>
<accession>A0A444MML7</accession>
<comment type="caution">
    <text evidence="9">The sequence shown here is derived from an EMBL/GenBank/DDBJ whole genome shotgun (WGS) entry which is preliminary data.</text>
</comment>
<dbReference type="OrthoDB" id="1006965at2"/>
<evidence type="ECO:0000256" key="4">
    <source>
        <dbReference type="ARBA" id="ARBA00022801"/>
    </source>
</evidence>
<evidence type="ECO:0000256" key="1">
    <source>
        <dbReference type="ARBA" id="ARBA00001231"/>
    </source>
</evidence>
<dbReference type="InterPro" id="IPR015883">
    <property type="entry name" value="Glyco_hydro_20_cat"/>
</dbReference>
<dbReference type="RefSeq" id="WP_128534347.1">
    <property type="nucleotide sequence ID" value="NZ_SBIW01000006.1"/>
</dbReference>